<proteinExistence type="predicted"/>
<name>A0A1B0C586_9MUSC</name>
<protein>
    <submittedName>
        <fullName evidence="1">Uncharacterized protein</fullName>
    </submittedName>
</protein>
<evidence type="ECO:0000313" key="2">
    <source>
        <dbReference type="Proteomes" id="UP000092460"/>
    </source>
</evidence>
<dbReference type="STRING" id="67801.A0A1B0C586"/>
<accession>A0A1B0C586</accession>
<dbReference type="EMBL" id="JXJN01025888">
    <property type="status" value="NOT_ANNOTATED_CDS"/>
    <property type="molecule type" value="Genomic_DNA"/>
</dbReference>
<sequence>LKDGLGGIWYCELNPREEQNPSYKLYSCHGGKIVASQVSSTLPLLVTLGKDGKISVYDFEAKMLLMQKEFDKAGIDLIWFYL</sequence>
<reference evidence="1" key="2">
    <citation type="submission" date="2020-05" db="UniProtKB">
        <authorList>
            <consortium name="EnsemblMetazoa"/>
        </authorList>
    </citation>
    <scope>IDENTIFICATION</scope>
    <source>
        <strain evidence="1">IAEA</strain>
    </source>
</reference>
<evidence type="ECO:0000313" key="1">
    <source>
        <dbReference type="EnsemblMetazoa" id="GPPI049493-PA"/>
    </source>
</evidence>
<dbReference type="AlphaFoldDB" id="A0A1B0C586"/>
<reference evidence="2" key="1">
    <citation type="submission" date="2015-01" db="EMBL/GenBank/DDBJ databases">
        <authorList>
            <person name="Aksoy S."/>
            <person name="Warren W."/>
            <person name="Wilson R.K."/>
        </authorList>
    </citation>
    <scope>NUCLEOTIDE SEQUENCE [LARGE SCALE GENOMIC DNA]</scope>
    <source>
        <strain evidence="2">IAEA</strain>
    </source>
</reference>
<dbReference type="SUPFAM" id="SSF50978">
    <property type="entry name" value="WD40 repeat-like"/>
    <property type="match status" value="1"/>
</dbReference>
<dbReference type="InterPro" id="IPR036322">
    <property type="entry name" value="WD40_repeat_dom_sf"/>
</dbReference>
<dbReference type="Proteomes" id="UP000092460">
    <property type="component" value="Unassembled WGS sequence"/>
</dbReference>
<organism evidence="1 2">
    <name type="scientific">Glossina palpalis gambiensis</name>
    <dbReference type="NCBI Taxonomy" id="67801"/>
    <lineage>
        <taxon>Eukaryota</taxon>
        <taxon>Metazoa</taxon>
        <taxon>Ecdysozoa</taxon>
        <taxon>Arthropoda</taxon>
        <taxon>Hexapoda</taxon>
        <taxon>Insecta</taxon>
        <taxon>Pterygota</taxon>
        <taxon>Neoptera</taxon>
        <taxon>Endopterygota</taxon>
        <taxon>Diptera</taxon>
        <taxon>Brachycera</taxon>
        <taxon>Muscomorpha</taxon>
        <taxon>Hippoboscoidea</taxon>
        <taxon>Glossinidae</taxon>
        <taxon>Glossina</taxon>
    </lineage>
</organism>
<keyword evidence="2" id="KW-1185">Reference proteome</keyword>
<dbReference type="EnsemblMetazoa" id="GPPI049493-RA">
    <property type="protein sequence ID" value="GPPI049493-PA"/>
    <property type="gene ID" value="GPPI049493"/>
</dbReference>
<dbReference type="EMBL" id="JXJN01025889">
    <property type="status" value="NOT_ANNOTATED_CDS"/>
    <property type="molecule type" value="Genomic_DNA"/>
</dbReference>
<dbReference type="VEuPathDB" id="VectorBase:GPPI049493"/>